<sequence length="558" mass="57804">MLLKTALPIVVAYCGTSFAAAIFPRSNHASSSASVAATESNSATVSSEAVSAVPSSASGSASDSASTSASVTASVTVATSSRPRLSTTPSGTATTTAAGQSYPTDAACPLNGPPNSQCWALLEVNKYINDWWNENWGGCGSSHGFSQCFLDKTLGDHGPWDCDSVTLNNCRQPEYGWFSGVDNAPQKFYAAYAIWNTNTYFVNLYQAVFNGGGAISGALGNITQILTPPSSSNDGGLLLDILTFGLSLYAEGSLITKAIIRLAPQSTSLGSKLLPKSDNTGPNDWTQASGAVANFMLTWAQDIADALPLLVNSPDTFVQLGDTGAITGEVDSLSGLTHTMQQAVGTFAISSIINSGDWVVTRSAGNDVSALTASGSLLWDTGCSGGYDANGLCDQYYYDGGDTYSIIDPRNMGDGQNDVMQGLMGGNEPYTTGQLLFSGAQSCKDSCGQNGNCSPSMSDDQSVVSCLSSLRVCTWSWDVEGPWDGSCTNDPAQGGSGNSLLPSWAYLCPSTGNDPDSVEVPKAYLGGGAWKEPPSGFWQGKKVCQGGVDVGAGQPPRA</sequence>
<evidence type="ECO:0000313" key="3">
    <source>
        <dbReference type="Proteomes" id="UP001271007"/>
    </source>
</evidence>
<evidence type="ECO:0000256" key="1">
    <source>
        <dbReference type="SAM" id="MobiDB-lite"/>
    </source>
</evidence>
<name>A0AAJ0D5V4_9PEZI</name>
<feature type="region of interest" description="Disordered" evidence="1">
    <location>
        <begin position="78"/>
        <end position="98"/>
    </location>
</feature>
<evidence type="ECO:0000313" key="2">
    <source>
        <dbReference type="EMBL" id="KAK3046851.1"/>
    </source>
</evidence>
<accession>A0AAJ0D5V4</accession>
<comment type="caution">
    <text evidence="2">The sequence shown here is derived from an EMBL/GenBank/DDBJ whole genome shotgun (WGS) entry which is preliminary data.</text>
</comment>
<gene>
    <name evidence="2" type="ORF">LTR09_011692</name>
</gene>
<reference evidence="2" key="1">
    <citation type="submission" date="2023-04" db="EMBL/GenBank/DDBJ databases">
        <title>Black Yeasts Isolated from many extreme environments.</title>
        <authorList>
            <person name="Coleine C."/>
            <person name="Stajich J.E."/>
            <person name="Selbmann L."/>
        </authorList>
    </citation>
    <scope>NUCLEOTIDE SEQUENCE</scope>
    <source>
        <strain evidence="2">CCFEE 5312</strain>
    </source>
</reference>
<protein>
    <submittedName>
        <fullName evidence="2">Uncharacterized protein</fullName>
    </submittedName>
</protein>
<dbReference type="AlphaFoldDB" id="A0AAJ0D5V4"/>
<organism evidence="2 3">
    <name type="scientific">Extremus antarcticus</name>
    <dbReference type="NCBI Taxonomy" id="702011"/>
    <lineage>
        <taxon>Eukaryota</taxon>
        <taxon>Fungi</taxon>
        <taxon>Dikarya</taxon>
        <taxon>Ascomycota</taxon>
        <taxon>Pezizomycotina</taxon>
        <taxon>Dothideomycetes</taxon>
        <taxon>Dothideomycetidae</taxon>
        <taxon>Mycosphaerellales</taxon>
        <taxon>Extremaceae</taxon>
        <taxon>Extremus</taxon>
    </lineage>
</organism>
<dbReference type="Proteomes" id="UP001271007">
    <property type="component" value="Unassembled WGS sequence"/>
</dbReference>
<dbReference type="EMBL" id="JAWDJX010000077">
    <property type="protein sequence ID" value="KAK3046851.1"/>
    <property type="molecule type" value="Genomic_DNA"/>
</dbReference>
<keyword evidence="3" id="KW-1185">Reference proteome</keyword>
<proteinExistence type="predicted"/>